<dbReference type="InterPro" id="IPR013087">
    <property type="entry name" value="Znf_C2H2_type"/>
</dbReference>
<dbReference type="PROSITE" id="PS00028">
    <property type="entry name" value="ZINC_FINGER_C2H2_1"/>
    <property type="match status" value="1"/>
</dbReference>
<protein>
    <submittedName>
        <fullName evidence="3">C2H2-type domain-containing protein</fullName>
    </submittedName>
</protein>
<sequence>MSIIKECPHCLKQLRACEVEDHIKEIFDFKRYSCTTCSFTSNLKDHADSHIKLSNHTIVEKFYDKEFFNEIIKYNTTLFMNYLSTNNTSTSKVYSITETSPEEGSDIKHVDDTIKNECKFIHFDNDQVFSPSNSPVSNNGVLQKVDENDQIKITSNNKLYPQSAKKFQYLLSICSEIGNPNTKEIVTILCNMTINGNKTIILPEGQLIELKIDEEISKNKVQCKLCDTYVNPGYHSRRSHVIKNHYNKIQSLFSSKKLQSMKYFIDCISKTIKVCFNNSLVKHDNQCVKCGNYYNNKQLMVNHVIIAHPIKIIGVVCTYPNCHYFSPTLKDILRHRQNHIEINQNNFINDIPSDVPTTEIYKKITKYFFPFYHILNGNFNEPDNISKNLPKIINRKRPQALIEE</sequence>
<evidence type="ECO:0000313" key="2">
    <source>
        <dbReference type="Proteomes" id="UP000035680"/>
    </source>
</evidence>
<dbReference type="AlphaFoldDB" id="A0A0K0G3S2"/>
<dbReference type="Proteomes" id="UP000035680">
    <property type="component" value="Unassembled WGS sequence"/>
</dbReference>
<evidence type="ECO:0000259" key="1">
    <source>
        <dbReference type="PROSITE" id="PS00028"/>
    </source>
</evidence>
<accession>A0A0K0G3S2</accession>
<reference evidence="2" key="1">
    <citation type="submission" date="2014-07" db="EMBL/GenBank/DDBJ databases">
        <authorList>
            <person name="Martin A.A"/>
            <person name="De Silva N."/>
        </authorList>
    </citation>
    <scope>NUCLEOTIDE SEQUENCE</scope>
</reference>
<evidence type="ECO:0000313" key="3">
    <source>
        <dbReference type="WBParaSite" id="SVE_1937900.1"/>
    </source>
</evidence>
<keyword evidence="2" id="KW-1185">Reference proteome</keyword>
<dbReference type="SMART" id="SM00355">
    <property type="entry name" value="ZnF_C2H2"/>
    <property type="match status" value="4"/>
</dbReference>
<reference evidence="3" key="2">
    <citation type="submission" date="2015-08" db="UniProtKB">
        <authorList>
            <consortium name="WormBaseParasite"/>
        </authorList>
    </citation>
    <scope>IDENTIFICATION</scope>
</reference>
<proteinExistence type="predicted"/>
<dbReference type="WBParaSite" id="SVE_1937900.1">
    <property type="protein sequence ID" value="SVE_1937900.1"/>
    <property type="gene ID" value="SVE_1937900"/>
</dbReference>
<organism evidence="2 3">
    <name type="scientific">Strongyloides venezuelensis</name>
    <name type="common">Threadworm</name>
    <dbReference type="NCBI Taxonomy" id="75913"/>
    <lineage>
        <taxon>Eukaryota</taxon>
        <taxon>Metazoa</taxon>
        <taxon>Ecdysozoa</taxon>
        <taxon>Nematoda</taxon>
        <taxon>Chromadorea</taxon>
        <taxon>Rhabditida</taxon>
        <taxon>Tylenchina</taxon>
        <taxon>Panagrolaimomorpha</taxon>
        <taxon>Strongyloidoidea</taxon>
        <taxon>Strongyloididae</taxon>
        <taxon>Strongyloides</taxon>
    </lineage>
</organism>
<feature type="domain" description="C2H2-type" evidence="1">
    <location>
        <begin position="287"/>
        <end position="308"/>
    </location>
</feature>
<name>A0A0K0G3S2_STRVS</name>